<sequence length="104" mass="11551">MGPVPAPTYPQENERLLKSALPDVGFTAPYIVGRITERVSLFRCGTTEMTFKLLILSDVKAFALFIHNPFESHFLLGPSWDNIVIAYEPIWAIGTGKMATPQQA</sequence>
<reference evidence="5 6" key="1">
    <citation type="submission" date="2024-01" db="EMBL/GenBank/DDBJ databases">
        <title>The genomes of 5 underutilized Papilionoideae crops provide insights into root nodulation and disease resistanc.</title>
        <authorList>
            <person name="Jiang F."/>
        </authorList>
    </citation>
    <scope>NUCLEOTIDE SEQUENCE [LARGE SCALE GENOMIC DNA]</scope>
    <source>
        <strain evidence="5">LVBAO_FW01</strain>
        <tissue evidence="5">Leaves</tissue>
    </source>
</reference>
<dbReference type="Proteomes" id="UP001367508">
    <property type="component" value="Unassembled WGS sequence"/>
</dbReference>
<evidence type="ECO:0000256" key="4">
    <source>
        <dbReference type="ARBA" id="ARBA00024331"/>
    </source>
</evidence>
<organism evidence="5 6">
    <name type="scientific">Canavalia gladiata</name>
    <name type="common">Sword bean</name>
    <name type="synonym">Dolichos gladiatus</name>
    <dbReference type="NCBI Taxonomy" id="3824"/>
    <lineage>
        <taxon>Eukaryota</taxon>
        <taxon>Viridiplantae</taxon>
        <taxon>Streptophyta</taxon>
        <taxon>Embryophyta</taxon>
        <taxon>Tracheophyta</taxon>
        <taxon>Spermatophyta</taxon>
        <taxon>Magnoliopsida</taxon>
        <taxon>eudicotyledons</taxon>
        <taxon>Gunneridae</taxon>
        <taxon>Pentapetalae</taxon>
        <taxon>rosids</taxon>
        <taxon>fabids</taxon>
        <taxon>Fabales</taxon>
        <taxon>Fabaceae</taxon>
        <taxon>Papilionoideae</taxon>
        <taxon>50 kb inversion clade</taxon>
        <taxon>NPAAA clade</taxon>
        <taxon>indigoferoid/millettioid clade</taxon>
        <taxon>Phaseoleae</taxon>
        <taxon>Canavalia</taxon>
    </lineage>
</organism>
<evidence type="ECO:0000313" key="5">
    <source>
        <dbReference type="EMBL" id="KAK7337464.1"/>
    </source>
</evidence>
<dbReference type="PROSITE" id="PS51440">
    <property type="entry name" value="TIM_2"/>
    <property type="match status" value="1"/>
</dbReference>
<gene>
    <name evidence="5" type="ORF">VNO77_18040</name>
</gene>
<dbReference type="InterPro" id="IPR035990">
    <property type="entry name" value="TIM_sf"/>
</dbReference>
<dbReference type="InterPro" id="IPR013785">
    <property type="entry name" value="Aldolase_TIM"/>
</dbReference>
<proteinExistence type="inferred from homology"/>
<dbReference type="Pfam" id="PF00121">
    <property type="entry name" value="TIM"/>
    <property type="match status" value="1"/>
</dbReference>
<dbReference type="EMBL" id="JAYMYQ010000004">
    <property type="protein sequence ID" value="KAK7337464.1"/>
    <property type="molecule type" value="Genomic_DNA"/>
</dbReference>
<dbReference type="GO" id="GO:0004807">
    <property type="term" value="F:triose-phosphate isomerase activity"/>
    <property type="evidence" value="ECO:0007669"/>
    <property type="project" value="InterPro"/>
</dbReference>
<comment type="similarity">
    <text evidence="1">Belongs to the triosephosphate isomerase family.</text>
</comment>
<dbReference type="InterPro" id="IPR020861">
    <property type="entry name" value="Triosephosphate_isomerase_AS"/>
</dbReference>
<protein>
    <submittedName>
        <fullName evidence="5">Uncharacterized protein</fullName>
    </submittedName>
</protein>
<dbReference type="AlphaFoldDB" id="A0AAN9LNG1"/>
<comment type="subunit">
    <text evidence="2">Homodimer.</text>
</comment>
<dbReference type="PROSITE" id="PS00171">
    <property type="entry name" value="TIM_1"/>
    <property type="match status" value="1"/>
</dbReference>
<dbReference type="InterPro" id="IPR000652">
    <property type="entry name" value="Triosephosphate_isomerase"/>
</dbReference>
<keyword evidence="3" id="KW-0413">Isomerase</keyword>
<comment type="caution">
    <text evidence="5">The sequence shown here is derived from an EMBL/GenBank/DDBJ whole genome shotgun (WGS) entry which is preliminary data.</text>
</comment>
<evidence type="ECO:0000256" key="2">
    <source>
        <dbReference type="ARBA" id="ARBA00011738"/>
    </source>
</evidence>
<comment type="pathway">
    <text evidence="4">Carbohydrate biosynthesis.</text>
</comment>
<dbReference type="Gene3D" id="3.20.20.70">
    <property type="entry name" value="Aldolase class I"/>
    <property type="match status" value="1"/>
</dbReference>
<dbReference type="SUPFAM" id="SSF51351">
    <property type="entry name" value="Triosephosphate isomerase (TIM)"/>
    <property type="match status" value="1"/>
</dbReference>
<name>A0AAN9LNG1_CANGL</name>
<evidence type="ECO:0000313" key="6">
    <source>
        <dbReference type="Proteomes" id="UP001367508"/>
    </source>
</evidence>
<keyword evidence="6" id="KW-1185">Reference proteome</keyword>
<evidence type="ECO:0000256" key="1">
    <source>
        <dbReference type="ARBA" id="ARBA00007422"/>
    </source>
</evidence>
<evidence type="ECO:0000256" key="3">
    <source>
        <dbReference type="ARBA" id="ARBA00023235"/>
    </source>
</evidence>
<accession>A0AAN9LNG1</accession>